<comment type="caution">
    <text evidence="9">The sequence shown here is derived from an EMBL/GenBank/DDBJ whole genome shotgun (WGS) entry which is preliminary data.</text>
</comment>
<evidence type="ECO:0000256" key="5">
    <source>
        <dbReference type="ARBA" id="ARBA00023015"/>
    </source>
</evidence>
<dbReference type="GO" id="GO:0008483">
    <property type="term" value="F:transaminase activity"/>
    <property type="evidence" value="ECO:0007669"/>
    <property type="project" value="UniProtKB-KW"/>
</dbReference>
<evidence type="ECO:0000313" key="9">
    <source>
        <dbReference type="EMBL" id="MFC4305330.1"/>
    </source>
</evidence>
<dbReference type="Proteomes" id="UP001595755">
    <property type="component" value="Unassembled WGS sequence"/>
</dbReference>
<keyword evidence="6" id="KW-0238">DNA-binding</keyword>
<dbReference type="PANTHER" id="PTHR46577">
    <property type="entry name" value="HTH-TYPE TRANSCRIPTIONAL REGULATORY PROTEIN GABR"/>
    <property type="match status" value="1"/>
</dbReference>
<keyword evidence="5" id="KW-0805">Transcription regulation</keyword>
<dbReference type="SUPFAM" id="SSF46785">
    <property type="entry name" value="Winged helix' DNA-binding domain"/>
    <property type="match status" value="1"/>
</dbReference>
<dbReference type="InterPro" id="IPR000524">
    <property type="entry name" value="Tscrpt_reg_HTH_GntR"/>
</dbReference>
<name>A0ABV8SDQ8_9BACL</name>
<evidence type="ECO:0000256" key="4">
    <source>
        <dbReference type="ARBA" id="ARBA00022898"/>
    </source>
</evidence>
<evidence type="ECO:0000256" key="3">
    <source>
        <dbReference type="ARBA" id="ARBA00022576"/>
    </source>
</evidence>
<dbReference type="InterPro" id="IPR036388">
    <property type="entry name" value="WH-like_DNA-bd_sf"/>
</dbReference>
<dbReference type="InterPro" id="IPR004839">
    <property type="entry name" value="Aminotransferase_I/II_large"/>
</dbReference>
<feature type="domain" description="HTH gntR-type" evidence="8">
    <location>
        <begin position="1"/>
        <end position="69"/>
    </location>
</feature>
<dbReference type="Gene3D" id="3.40.640.10">
    <property type="entry name" value="Type I PLP-dependent aspartate aminotransferase-like (Major domain)"/>
    <property type="match status" value="1"/>
</dbReference>
<reference evidence="10" key="1">
    <citation type="journal article" date="2019" name="Int. J. Syst. Evol. Microbiol.">
        <title>The Global Catalogue of Microorganisms (GCM) 10K type strain sequencing project: providing services to taxonomists for standard genome sequencing and annotation.</title>
        <authorList>
            <consortium name="The Broad Institute Genomics Platform"/>
            <consortium name="The Broad Institute Genome Sequencing Center for Infectious Disease"/>
            <person name="Wu L."/>
            <person name="Ma J."/>
        </authorList>
    </citation>
    <scope>NUCLEOTIDE SEQUENCE [LARGE SCALE GENOMIC DNA]</scope>
    <source>
        <strain evidence="10">CGMCC 4.1641</strain>
    </source>
</reference>
<dbReference type="RefSeq" id="WP_204606399.1">
    <property type="nucleotide sequence ID" value="NZ_JBHSED010000037.1"/>
</dbReference>
<accession>A0ABV8SDQ8</accession>
<dbReference type="InterPro" id="IPR015424">
    <property type="entry name" value="PyrdxlP-dep_Trfase"/>
</dbReference>
<evidence type="ECO:0000256" key="2">
    <source>
        <dbReference type="ARBA" id="ARBA00005384"/>
    </source>
</evidence>
<dbReference type="CDD" id="cd07377">
    <property type="entry name" value="WHTH_GntR"/>
    <property type="match status" value="1"/>
</dbReference>
<comment type="cofactor">
    <cofactor evidence="1">
        <name>pyridoxal 5'-phosphate</name>
        <dbReference type="ChEBI" id="CHEBI:597326"/>
    </cofactor>
</comment>
<dbReference type="SUPFAM" id="SSF53383">
    <property type="entry name" value="PLP-dependent transferases"/>
    <property type="match status" value="1"/>
</dbReference>
<dbReference type="PANTHER" id="PTHR46577:SF1">
    <property type="entry name" value="HTH-TYPE TRANSCRIPTIONAL REGULATORY PROTEIN GABR"/>
    <property type="match status" value="1"/>
</dbReference>
<proteinExistence type="inferred from homology"/>
<keyword evidence="7" id="KW-0804">Transcription</keyword>
<evidence type="ECO:0000256" key="6">
    <source>
        <dbReference type="ARBA" id="ARBA00023125"/>
    </source>
</evidence>
<gene>
    <name evidence="9" type="ORF">ACFO1S_18015</name>
</gene>
<evidence type="ECO:0000256" key="7">
    <source>
        <dbReference type="ARBA" id="ARBA00023163"/>
    </source>
</evidence>
<keyword evidence="10" id="KW-1185">Reference proteome</keyword>
<evidence type="ECO:0000313" key="10">
    <source>
        <dbReference type="Proteomes" id="UP001595755"/>
    </source>
</evidence>
<dbReference type="Gene3D" id="1.10.10.10">
    <property type="entry name" value="Winged helix-like DNA-binding domain superfamily/Winged helix DNA-binding domain"/>
    <property type="match status" value="1"/>
</dbReference>
<protein>
    <submittedName>
        <fullName evidence="9">PLP-dependent aminotransferase family protein</fullName>
    </submittedName>
</protein>
<dbReference type="Pfam" id="PF00155">
    <property type="entry name" value="Aminotran_1_2"/>
    <property type="match status" value="1"/>
</dbReference>
<dbReference type="InterPro" id="IPR015421">
    <property type="entry name" value="PyrdxlP-dep_Trfase_major"/>
</dbReference>
<evidence type="ECO:0000256" key="1">
    <source>
        <dbReference type="ARBA" id="ARBA00001933"/>
    </source>
</evidence>
<comment type="similarity">
    <text evidence="2">In the C-terminal section; belongs to the class-I pyridoxal-phosphate-dependent aminotransferase family.</text>
</comment>
<evidence type="ECO:0000259" key="8">
    <source>
        <dbReference type="PROSITE" id="PS50949"/>
    </source>
</evidence>
<keyword evidence="4" id="KW-0663">Pyridoxal phosphate</keyword>
<sequence>MNKFYRIADDLEEGIRNDLYREGARLPSVRELSQAYACSKSTAIQALRELESRKVAYAVPRSGHYVLKKSIRSQAAPRGEYDFATSAPDWNPFPYAEFQACIRKAMDIYQQELFGYGTLKGLPSLLKAVRRQLENHQVFAKEERLIVTSGVQQALFILMSMPFPNGKETILVEQPSYHLVIGYLNQFGLKAEGVERTAQGLDLVRLEERFGAGDVKFFYTMPRFHNPLGSSYSTAEKRAILKLAEKYDVYLVEDDFLADYETDGKADPIYSYDSHDRVIYLKSYSKIMFPGLRIGIAVLPPALMPVFQQYKTYIHIDSSMISQAALEIYIQSGMFEHHKNRIKQAYLQRASALNEAVRAMVRELPDSLAVAEPTQCMHTHLVLDRRVNVNQLIERAKRDKVVIETANLNYLTDFPRIKMIKLNVSLVPTERIAEGIRKLTKAIRL</sequence>
<dbReference type="SMART" id="SM00345">
    <property type="entry name" value="HTH_GNTR"/>
    <property type="match status" value="1"/>
</dbReference>
<organism evidence="9 10">
    <name type="scientific">Cohnella boryungensis</name>
    <dbReference type="NCBI Taxonomy" id="768479"/>
    <lineage>
        <taxon>Bacteria</taxon>
        <taxon>Bacillati</taxon>
        <taxon>Bacillota</taxon>
        <taxon>Bacilli</taxon>
        <taxon>Bacillales</taxon>
        <taxon>Paenibacillaceae</taxon>
        <taxon>Cohnella</taxon>
    </lineage>
</organism>
<dbReference type="CDD" id="cd00609">
    <property type="entry name" value="AAT_like"/>
    <property type="match status" value="1"/>
</dbReference>
<dbReference type="EMBL" id="JBHSED010000037">
    <property type="protein sequence ID" value="MFC4305330.1"/>
    <property type="molecule type" value="Genomic_DNA"/>
</dbReference>
<dbReference type="InterPro" id="IPR051446">
    <property type="entry name" value="HTH_trans_reg/aminotransferase"/>
</dbReference>
<keyword evidence="3 9" id="KW-0032">Aminotransferase</keyword>
<dbReference type="InterPro" id="IPR036390">
    <property type="entry name" value="WH_DNA-bd_sf"/>
</dbReference>
<dbReference type="PROSITE" id="PS50949">
    <property type="entry name" value="HTH_GNTR"/>
    <property type="match status" value="1"/>
</dbReference>
<dbReference type="Pfam" id="PF00392">
    <property type="entry name" value="GntR"/>
    <property type="match status" value="1"/>
</dbReference>
<keyword evidence="3 9" id="KW-0808">Transferase</keyword>